<evidence type="ECO:0000256" key="2">
    <source>
        <dbReference type="ARBA" id="ARBA00015192"/>
    </source>
</evidence>
<evidence type="ECO:0000259" key="7">
    <source>
        <dbReference type="PROSITE" id="PS50102"/>
    </source>
</evidence>
<accession>A0AAN9A8X3</accession>
<reference evidence="8 9" key="1">
    <citation type="submission" date="2023-11" db="EMBL/GenBank/DDBJ databases">
        <title>Halocaridina rubra genome assembly.</title>
        <authorList>
            <person name="Smith C."/>
        </authorList>
    </citation>
    <scope>NUCLEOTIDE SEQUENCE [LARGE SCALE GENOMIC DNA]</scope>
    <source>
        <strain evidence="8">EP-1</strain>
        <tissue evidence="8">Whole</tissue>
    </source>
</reference>
<evidence type="ECO:0000313" key="8">
    <source>
        <dbReference type="EMBL" id="KAK7076420.1"/>
    </source>
</evidence>
<evidence type="ECO:0000256" key="4">
    <source>
        <dbReference type="ARBA" id="ARBA00030574"/>
    </source>
</evidence>
<organism evidence="8 9">
    <name type="scientific">Halocaridina rubra</name>
    <name type="common">Hawaiian red shrimp</name>
    <dbReference type="NCBI Taxonomy" id="373956"/>
    <lineage>
        <taxon>Eukaryota</taxon>
        <taxon>Metazoa</taxon>
        <taxon>Ecdysozoa</taxon>
        <taxon>Arthropoda</taxon>
        <taxon>Crustacea</taxon>
        <taxon>Multicrustacea</taxon>
        <taxon>Malacostraca</taxon>
        <taxon>Eumalacostraca</taxon>
        <taxon>Eucarida</taxon>
        <taxon>Decapoda</taxon>
        <taxon>Pleocyemata</taxon>
        <taxon>Caridea</taxon>
        <taxon>Atyoidea</taxon>
        <taxon>Atyidae</taxon>
        <taxon>Halocaridina</taxon>
    </lineage>
</organism>
<feature type="region of interest" description="Disordered" evidence="6">
    <location>
        <begin position="1"/>
        <end position="262"/>
    </location>
</feature>
<protein>
    <recommendedName>
        <fullName evidence="2">RNA-binding protein 42</fullName>
    </recommendedName>
    <alternativeName>
        <fullName evidence="4">RNA-binding motif protein 42</fullName>
    </alternativeName>
</protein>
<dbReference type="AlphaFoldDB" id="A0AAN9A8X3"/>
<dbReference type="InterPro" id="IPR012677">
    <property type="entry name" value="Nucleotide-bd_a/b_plait_sf"/>
</dbReference>
<comment type="similarity">
    <text evidence="1">Belongs to the RRM RBM42 family.</text>
</comment>
<keyword evidence="9" id="KW-1185">Reference proteome</keyword>
<dbReference type="InterPro" id="IPR000504">
    <property type="entry name" value="RRM_dom"/>
</dbReference>
<dbReference type="PANTHER" id="PTHR47640">
    <property type="entry name" value="TRNA SELENOCYSTEINE 1-ASSOCIATED PROTEIN 1-RELATED-RELATED"/>
    <property type="match status" value="1"/>
</dbReference>
<feature type="compositionally biased region" description="Polar residues" evidence="6">
    <location>
        <begin position="46"/>
        <end position="57"/>
    </location>
</feature>
<comment type="caution">
    <text evidence="8">The sequence shown here is derived from an EMBL/GenBank/DDBJ whole genome shotgun (WGS) entry which is preliminary data.</text>
</comment>
<feature type="compositionally biased region" description="Pro residues" evidence="6">
    <location>
        <begin position="234"/>
        <end position="258"/>
    </location>
</feature>
<dbReference type="Gene3D" id="3.30.70.330">
    <property type="match status" value="1"/>
</dbReference>
<evidence type="ECO:0000256" key="6">
    <source>
        <dbReference type="SAM" id="MobiDB-lite"/>
    </source>
</evidence>
<feature type="compositionally biased region" description="Pro residues" evidence="6">
    <location>
        <begin position="65"/>
        <end position="96"/>
    </location>
</feature>
<sequence>MANRHDKKRQLDDEMSRFEAEISGPPDASSAKRLQPPPPPPPTVIGANTFTQVQQRLQQKHPGSPGQPRPPPPPGPPGGPPRPPVGPHGPLPPVPRGPNSNGLGVLPPPPPPPPGYIGPRIPGGSDGNMGPTPLRPPPPPPGFIPPQLNRHHMNNNMMNDGPPMNHMMGSGGGPPGFMRPPRPPPGHMGPPGFIGPHGPPQGMGGHHMPPAPRPMSGGPGPGFGPGGPNQSGPPVGPHMPPGPPGMLRGPHPPPPPPSVLSAQAQMGPVVAGAPFVPAVVKPPTVISSAPKIYTAQPTKTDGTKVELVASPIVNATLGIPDISLEPKKKKLKGEQVMQPSQLMTHAQEMAEKVRASTVTTTLRPEGGPTPQEEKKKEGKSNRKNKILRSGGGQVWEDQSLSEWDADDFRIFCGDLGNDVTDELLTRYFSHFSSFVKAKVVRDKRTNKSKGYGFISFSDPQDYIRAMKEMNGKYVGSRPIKLRKSMWKDRNLDVVQKKQREKQLLGLK</sequence>
<feature type="compositionally biased region" description="Pro residues" evidence="6">
    <location>
        <begin position="133"/>
        <end position="144"/>
    </location>
</feature>
<feature type="region of interest" description="Disordered" evidence="6">
    <location>
        <begin position="357"/>
        <end position="389"/>
    </location>
</feature>
<dbReference type="SUPFAM" id="SSF54928">
    <property type="entry name" value="RNA-binding domain, RBD"/>
    <property type="match status" value="1"/>
</dbReference>
<evidence type="ECO:0000313" key="9">
    <source>
        <dbReference type="Proteomes" id="UP001381693"/>
    </source>
</evidence>
<dbReference type="GO" id="GO:0003729">
    <property type="term" value="F:mRNA binding"/>
    <property type="evidence" value="ECO:0007669"/>
    <property type="project" value="InterPro"/>
</dbReference>
<keyword evidence="3 5" id="KW-0694">RNA-binding</keyword>
<dbReference type="Pfam" id="PF00076">
    <property type="entry name" value="RRM_1"/>
    <property type="match status" value="1"/>
</dbReference>
<feature type="compositionally biased region" description="Gly residues" evidence="6">
    <location>
        <begin position="217"/>
        <end position="229"/>
    </location>
</feature>
<evidence type="ECO:0000256" key="5">
    <source>
        <dbReference type="PROSITE-ProRule" id="PRU00176"/>
    </source>
</evidence>
<name>A0AAN9A8X3_HALRR</name>
<dbReference type="PANTHER" id="PTHR47640:SF11">
    <property type="entry name" value="RNA-BINDING PROTEIN 42"/>
    <property type="match status" value="1"/>
</dbReference>
<dbReference type="SMART" id="SM00360">
    <property type="entry name" value="RRM"/>
    <property type="match status" value="1"/>
</dbReference>
<dbReference type="EMBL" id="JAXCGZ010009675">
    <property type="protein sequence ID" value="KAK7076420.1"/>
    <property type="molecule type" value="Genomic_DNA"/>
</dbReference>
<feature type="compositionally biased region" description="Pro residues" evidence="6">
    <location>
        <begin position="177"/>
        <end position="188"/>
    </location>
</feature>
<feature type="compositionally biased region" description="Low complexity" evidence="6">
    <location>
        <begin position="154"/>
        <end position="168"/>
    </location>
</feature>
<dbReference type="InterPro" id="IPR034215">
    <property type="entry name" value="RBM42_RRM"/>
</dbReference>
<feature type="compositionally biased region" description="Pro residues" evidence="6">
    <location>
        <begin position="106"/>
        <end position="116"/>
    </location>
</feature>
<evidence type="ECO:0000256" key="3">
    <source>
        <dbReference type="ARBA" id="ARBA00022884"/>
    </source>
</evidence>
<dbReference type="InterPro" id="IPR050825">
    <property type="entry name" value="RBM42_RBP45_47-like"/>
</dbReference>
<evidence type="ECO:0000256" key="1">
    <source>
        <dbReference type="ARBA" id="ARBA00007408"/>
    </source>
</evidence>
<dbReference type="PROSITE" id="PS50102">
    <property type="entry name" value="RRM"/>
    <property type="match status" value="1"/>
</dbReference>
<gene>
    <name evidence="8" type="primary">RBM42_1</name>
    <name evidence="8" type="ORF">SK128_016670</name>
</gene>
<dbReference type="Proteomes" id="UP001381693">
    <property type="component" value="Unassembled WGS sequence"/>
</dbReference>
<feature type="compositionally biased region" description="Basic and acidic residues" evidence="6">
    <location>
        <begin position="371"/>
        <end position="380"/>
    </location>
</feature>
<dbReference type="CDD" id="cd12383">
    <property type="entry name" value="RRM_RBM42"/>
    <property type="match status" value="1"/>
</dbReference>
<dbReference type="InterPro" id="IPR035979">
    <property type="entry name" value="RBD_domain_sf"/>
</dbReference>
<feature type="domain" description="RRM" evidence="7">
    <location>
        <begin position="408"/>
        <end position="486"/>
    </location>
</feature>
<proteinExistence type="inferred from homology"/>
<feature type="compositionally biased region" description="Basic and acidic residues" evidence="6">
    <location>
        <begin position="9"/>
        <end position="20"/>
    </location>
</feature>